<dbReference type="EMBL" id="RIAS01000002">
    <property type="protein sequence ID" value="KAA8783082.1"/>
    <property type="molecule type" value="Genomic_DNA"/>
</dbReference>
<evidence type="ECO:0000313" key="3">
    <source>
        <dbReference type="Proteomes" id="UP000323664"/>
    </source>
</evidence>
<dbReference type="AlphaFoldDB" id="A0A5M9WNB1"/>
<organism evidence="2 3">
    <name type="scientific">Paenibacillus amylolyticus</name>
    <dbReference type="NCBI Taxonomy" id="1451"/>
    <lineage>
        <taxon>Bacteria</taxon>
        <taxon>Bacillati</taxon>
        <taxon>Bacillota</taxon>
        <taxon>Bacilli</taxon>
        <taxon>Bacillales</taxon>
        <taxon>Paenibacillaceae</taxon>
        <taxon>Paenibacillus</taxon>
    </lineage>
</organism>
<evidence type="ECO:0000313" key="2">
    <source>
        <dbReference type="EMBL" id="KAA8783082.1"/>
    </source>
</evidence>
<sequence>MNLNPDNPLIIKIEKHIEQAIRRYKKNFKSFSTKEEHGSGAVAEWFGLFNDLYLLGPIEDENTRIDFEFNHRLLSPRTEESTIGADLIVTLTINLPDLKVEKGLLIQHKLDSNNYSKNKSDVKVDTKLLKKQVKDMLSFSPCSYVMISSIHGFDMIPAIELNGAEKIKKDVLENYSNTTFSYFITRLFVPCFTGDQKITSEVAEANNLSELLIKIGTRRNIQDSLGLNKPKSPNTPKKKPNK</sequence>
<dbReference type="Proteomes" id="UP000323664">
    <property type="component" value="Unassembled WGS sequence"/>
</dbReference>
<name>A0A5M9WNB1_PAEAM</name>
<feature type="region of interest" description="Disordered" evidence="1">
    <location>
        <begin position="223"/>
        <end position="242"/>
    </location>
</feature>
<dbReference type="OrthoDB" id="2680251at2"/>
<reference evidence="2 3" key="1">
    <citation type="journal article" date="2019" name="J. Ind. Microbiol. Biotechnol.">
        <title>Paenibacillus amylolyticus 27C64 has a diverse set of carbohydrate-active enzymes and complete pectin deconstruction system.</title>
        <authorList>
            <person name="Keggi C."/>
            <person name="Doran-Peterson J."/>
        </authorList>
    </citation>
    <scope>NUCLEOTIDE SEQUENCE [LARGE SCALE GENOMIC DNA]</scope>
    <source>
        <strain evidence="2 3">27C64</strain>
    </source>
</reference>
<evidence type="ECO:0000256" key="1">
    <source>
        <dbReference type="SAM" id="MobiDB-lite"/>
    </source>
</evidence>
<gene>
    <name evidence="2" type="ORF">EC604_04395</name>
</gene>
<protein>
    <submittedName>
        <fullName evidence="2">Uncharacterized protein</fullName>
    </submittedName>
</protein>
<proteinExistence type="predicted"/>
<accession>A0A5M9WNB1</accession>
<dbReference type="RefSeq" id="WP_123062984.1">
    <property type="nucleotide sequence ID" value="NZ_RIAS01000002.1"/>
</dbReference>
<comment type="caution">
    <text evidence="2">The sequence shown here is derived from an EMBL/GenBank/DDBJ whole genome shotgun (WGS) entry which is preliminary data.</text>
</comment>